<evidence type="ECO:0000313" key="2">
    <source>
        <dbReference type="EMBL" id="KIW02295.1"/>
    </source>
</evidence>
<dbReference type="STRING" id="253628.A0A0D2A6T3"/>
<dbReference type="InterPro" id="IPR023631">
    <property type="entry name" value="Amidase_dom"/>
</dbReference>
<dbReference type="Gene3D" id="3.90.1300.10">
    <property type="entry name" value="Amidase signature (AS) domain"/>
    <property type="match status" value="1"/>
</dbReference>
<keyword evidence="3" id="KW-1185">Reference proteome</keyword>
<evidence type="ECO:0000259" key="1">
    <source>
        <dbReference type="Pfam" id="PF01425"/>
    </source>
</evidence>
<gene>
    <name evidence="2" type="ORF">PV09_06442</name>
</gene>
<dbReference type="PANTHER" id="PTHR11895:SF171">
    <property type="entry name" value="AMIDASE DOMAIN-CONTAINING PROTEIN"/>
    <property type="match status" value="1"/>
</dbReference>
<sequence length="575" mass="61581">MSVVFAHEGEPTVAAEELKAIASDHSISLSESDAADYLFLLNSLDATIQQIADLPPYVDPRLLPEESTLPRTWSKPTENPQNAWSHLTNITSSRPLDTRLAGKTVALKDNISIAQVPLTGGTFPEIFHDKPQVYVPQIDAIVVKRLLQSGATVAGSATCENFSMSPLSFTSATGPVHNVWLRGYTTGGSSSGSATLVSINVINAWRKRHNLPSIEHELGPGVDMAVGGDQGGSIRIPAAYCGIYGLKPTHGLVPYTGILGLHPMIDHTGPLAASLEDIATMLSVMAGYDGIDPRMTPESPLRANVKDYKALLDSWVKSKEEAGEWTPTASGKGLRIGLIKESLEVMGLSPTVKSAVIEAVARFKAIGAEVKELSIPLHLIGPSIWTIATRMGLSYYGFQNNPQPMLNYPIPDLSPPTFGQKAFDLLTKHNPAVVNIFFSHQLRAKDPARLRSVTAKAMMHVHELRAAYDAALADVDVLVTPVNPRVGSKHPDLASSVKEKMEPGIGGTLNTCGFNVTGHPGLSIPIGFGEVDGANGGKMPIGMQIVGKRWDEETVLKAAKAWEVPGLGLDTWDGR</sequence>
<dbReference type="PANTHER" id="PTHR11895">
    <property type="entry name" value="TRANSAMIDASE"/>
    <property type="match status" value="1"/>
</dbReference>
<dbReference type="GO" id="GO:0003824">
    <property type="term" value="F:catalytic activity"/>
    <property type="evidence" value="ECO:0007669"/>
    <property type="project" value="InterPro"/>
</dbReference>
<feature type="domain" description="Amidase" evidence="1">
    <location>
        <begin position="221"/>
        <end position="556"/>
    </location>
</feature>
<dbReference type="Proteomes" id="UP000053259">
    <property type="component" value="Unassembled WGS sequence"/>
</dbReference>
<dbReference type="OrthoDB" id="1879366at2759"/>
<dbReference type="AlphaFoldDB" id="A0A0D2A6T3"/>
<organism evidence="2 3">
    <name type="scientific">Verruconis gallopava</name>
    <dbReference type="NCBI Taxonomy" id="253628"/>
    <lineage>
        <taxon>Eukaryota</taxon>
        <taxon>Fungi</taxon>
        <taxon>Dikarya</taxon>
        <taxon>Ascomycota</taxon>
        <taxon>Pezizomycotina</taxon>
        <taxon>Dothideomycetes</taxon>
        <taxon>Pleosporomycetidae</taxon>
        <taxon>Venturiales</taxon>
        <taxon>Sympoventuriaceae</taxon>
        <taxon>Verruconis</taxon>
    </lineage>
</organism>
<dbReference type="HOGENOM" id="CLU_009600_18_1_1"/>
<dbReference type="InParanoid" id="A0A0D2A6T3"/>
<name>A0A0D2A6T3_9PEZI</name>
<reference evidence="2 3" key="1">
    <citation type="submission" date="2015-01" db="EMBL/GenBank/DDBJ databases">
        <title>The Genome Sequence of Ochroconis gallopava CBS43764.</title>
        <authorList>
            <consortium name="The Broad Institute Genomics Platform"/>
            <person name="Cuomo C."/>
            <person name="de Hoog S."/>
            <person name="Gorbushina A."/>
            <person name="Stielow B."/>
            <person name="Teixiera M."/>
            <person name="Abouelleil A."/>
            <person name="Chapman S.B."/>
            <person name="Priest M."/>
            <person name="Young S.K."/>
            <person name="Wortman J."/>
            <person name="Nusbaum C."/>
            <person name="Birren B."/>
        </authorList>
    </citation>
    <scope>NUCLEOTIDE SEQUENCE [LARGE SCALE GENOMIC DNA]</scope>
    <source>
        <strain evidence="2 3">CBS 43764</strain>
    </source>
</reference>
<dbReference type="Pfam" id="PF01425">
    <property type="entry name" value="Amidase"/>
    <property type="match status" value="2"/>
</dbReference>
<protein>
    <recommendedName>
        <fullName evidence="1">Amidase domain-containing protein</fullName>
    </recommendedName>
</protein>
<evidence type="ECO:0000313" key="3">
    <source>
        <dbReference type="Proteomes" id="UP000053259"/>
    </source>
</evidence>
<dbReference type="InterPro" id="IPR000120">
    <property type="entry name" value="Amidase"/>
</dbReference>
<dbReference type="VEuPathDB" id="FungiDB:PV09_06442"/>
<dbReference type="EMBL" id="KN847550">
    <property type="protein sequence ID" value="KIW02295.1"/>
    <property type="molecule type" value="Genomic_DNA"/>
</dbReference>
<feature type="domain" description="Amidase" evidence="1">
    <location>
        <begin position="80"/>
        <end position="201"/>
    </location>
</feature>
<proteinExistence type="predicted"/>
<dbReference type="RefSeq" id="XP_016212164.1">
    <property type="nucleotide sequence ID" value="XM_016360082.1"/>
</dbReference>
<dbReference type="InterPro" id="IPR036928">
    <property type="entry name" value="AS_sf"/>
</dbReference>
<accession>A0A0D2A6T3</accession>
<dbReference type="GeneID" id="27314415"/>
<dbReference type="SUPFAM" id="SSF75304">
    <property type="entry name" value="Amidase signature (AS) enzymes"/>
    <property type="match status" value="1"/>
</dbReference>